<evidence type="ECO:0000259" key="3">
    <source>
        <dbReference type="PROSITE" id="PS50937"/>
    </source>
</evidence>
<dbReference type="Gene3D" id="1.10.1660.10">
    <property type="match status" value="1"/>
</dbReference>
<dbReference type="GO" id="GO:0003700">
    <property type="term" value="F:DNA-binding transcription factor activity"/>
    <property type="evidence" value="ECO:0007669"/>
    <property type="project" value="InterPro"/>
</dbReference>
<dbReference type="PROSITE" id="PS50937">
    <property type="entry name" value="HTH_MERR_2"/>
    <property type="match status" value="1"/>
</dbReference>
<gene>
    <name evidence="4" type="ORF">CRD59_03320</name>
</gene>
<proteinExistence type="predicted"/>
<protein>
    <recommendedName>
        <fullName evidence="3">HTH merR-type domain-containing protein</fullName>
    </recommendedName>
</protein>
<dbReference type="InterPro" id="IPR000551">
    <property type="entry name" value="MerR-type_HTH_dom"/>
</dbReference>
<evidence type="ECO:0000256" key="1">
    <source>
        <dbReference type="ARBA" id="ARBA00023125"/>
    </source>
</evidence>
<dbReference type="InterPro" id="IPR009061">
    <property type="entry name" value="DNA-bd_dom_put_sf"/>
</dbReference>
<evidence type="ECO:0000313" key="4">
    <source>
        <dbReference type="EMBL" id="RBP99568.1"/>
    </source>
</evidence>
<reference evidence="4 5" key="1">
    <citation type="submission" date="2017-10" db="EMBL/GenBank/DDBJ databases">
        <title>Bifidobacterium xylocopum sp. nov. and Bifidobacterium aemilianum sp. nov., from the carpenter bee (Xylocopa violacea) digestive tract.</title>
        <authorList>
            <person name="Alberoni D."/>
            <person name="Baffoni L."/>
            <person name="Di Gioia D."/>
            <person name="Gaggia F."/>
            <person name="Biavati B."/>
        </authorList>
    </citation>
    <scope>NUCLEOTIDE SEQUENCE [LARGE SCALE GENOMIC DNA]</scope>
    <source>
        <strain evidence="4 5">XV2</strain>
    </source>
</reference>
<sequence>MTASISRSRPGDADAQTAPSWHTIREASLVSGLPESTLRYYESIGILGPISRDPSSGHRMYSDDDLDVLMNIACLNATGMPLSHMREYLSNRSSGPQGAGRQVELMAAQGRSLDRQMEELRLRRRYVDVKTRYWQAVGRDDTQAAQAVLDQGAGVIEALRSLARSRNRLKSGESGD</sequence>
<dbReference type="Proteomes" id="UP000252345">
    <property type="component" value="Unassembled WGS sequence"/>
</dbReference>
<dbReference type="PANTHER" id="PTHR30204">
    <property type="entry name" value="REDOX-CYCLING DRUG-SENSING TRANSCRIPTIONAL ACTIVATOR SOXR"/>
    <property type="match status" value="1"/>
</dbReference>
<keyword evidence="1" id="KW-0238">DNA-binding</keyword>
<dbReference type="RefSeq" id="WP_113853180.1">
    <property type="nucleotide sequence ID" value="NZ_PDCH01000004.1"/>
</dbReference>
<dbReference type="InterPro" id="IPR047057">
    <property type="entry name" value="MerR_fam"/>
</dbReference>
<dbReference type="EMBL" id="PDCH01000004">
    <property type="protein sequence ID" value="RBP99568.1"/>
    <property type="molecule type" value="Genomic_DNA"/>
</dbReference>
<dbReference type="OrthoDB" id="9802944at2"/>
<keyword evidence="5" id="KW-1185">Reference proteome</keyword>
<dbReference type="GO" id="GO:0003677">
    <property type="term" value="F:DNA binding"/>
    <property type="evidence" value="ECO:0007669"/>
    <property type="project" value="UniProtKB-KW"/>
</dbReference>
<feature type="domain" description="HTH merR-type" evidence="3">
    <location>
        <begin position="21"/>
        <end position="91"/>
    </location>
</feature>
<feature type="region of interest" description="Disordered" evidence="2">
    <location>
        <begin position="1"/>
        <end position="20"/>
    </location>
</feature>
<organism evidence="4 5">
    <name type="scientific">Bifidobacterium xylocopae</name>
    <dbReference type="NCBI Taxonomy" id="2493119"/>
    <lineage>
        <taxon>Bacteria</taxon>
        <taxon>Bacillati</taxon>
        <taxon>Actinomycetota</taxon>
        <taxon>Actinomycetes</taxon>
        <taxon>Bifidobacteriales</taxon>
        <taxon>Bifidobacteriaceae</taxon>
        <taxon>Bifidobacterium</taxon>
    </lineage>
</organism>
<evidence type="ECO:0000313" key="5">
    <source>
        <dbReference type="Proteomes" id="UP000252345"/>
    </source>
</evidence>
<evidence type="ECO:0000256" key="2">
    <source>
        <dbReference type="SAM" id="MobiDB-lite"/>
    </source>
</evidence>
<dbReference type="SUPFAM" id="SSF46955">
    <property type="entry name" value="Putative DNA-binding domain"/>
    <property type="match status" value="1"/>
</dbReference>
<dbReference type="Pfam" id="PF13411">
    <property type="entry name" value="MerR_1"/>
    <property type="match status" value="1"/>
</dbReference>
<name>A0A366KED4_9BIFI</name>
<dbReference type="SMART" id="SM00422">
    <property type="entry name" value="HTH_MERR"/>
    <property type="match status" value="1"/>
</dbReference>
<comment type="caution">
    <text evidence="4">The sequence shown here is derived from an EMBL/GenBank/DDBJ whole genome shotgun (WGS) entry which is preliminary data.</text>
</comment>
<accession>A0A366KED4</accession>
<dbReference type="PANTHER" id="PTHR30204:SF98">
    <property type="entry name" value="HTH-TYPE TRANSCRIPTIONAL REGULATOR ADHR"/>
    <property type="match status" value="1"/>
</dbReference>
<dbReference type="AlphaFoldDB" id="A0A366KED4"/>